<proteinExistence type="predicted"/>
<protein>
    <recommendedName>
        <fullName evidence="3">Bacterial toxin 27 domain-containing protein</fullName>
    </recommendedName>
</protein>
<evidence type="ECO:0000256" key="2">
    <source>
        <dbReference type="SAM" id="MobiDB-lite"/>
    </source>
</evidence>
<comment type="caution">
    <text evidence="4">The sequence shown here is derived from an EMBL/GenBank/DDBJ whole genome shotgun (WGS) entry which is preliminary data.</text>
</comment>
<feature type="domain" description="Bacterial toxin 27" evidence="3">
    <location>
        <begin position="1218"/>
        <end position="1340"/>
    </location>
</feature>
<accession>A0A6B3BSQ9</accession>
<dbReference type="RefSeq" id="WP_164315402.1">
    <property type="nucleotide sequence ID" value="NZ_JAAGLU010000012.1"/>
</dbReference>
<evidence type="ECO:0000313" key="4">
    <source>
        <dbReference type="EMBL" id="NEC87358.1"/>
    </source>
</evidence>
<feature type="compositionally biased region" description="Low complexity" evidence="2">
    <location>
        <begin position="591"/>
        <end position="629"/>
    </location>
</feature>
<dbReference type="Pfam" id="PF15531">
    <property type="entry name" value="Ntox27"/>
    <property type="match status" value="1"/>
</dbReference>
<dbReference type="EMBL" id="JAAGLU010000012">
    <property type="protein sequence ID" value="NEC87358.1"/>
    <property type="molecule type" value="Genomic_DNA"/>
</dbReference>
<feature type="region of interest" description="Disordered" evidence="2">
    <location>
        <begin position="486"/>
        <end position="557"/>
    </location>
</feature>
<feature type="region of interest" description="Disordered" evidence="2">
    <location>
        <begin position="583"/>
        <end position="629"/>
    </location>
</feature>
<evidence type="ECO:0000259" key="3">
    <source>
        <dbReference type="Pfam" id="PF15531"/>
    </source>
</evidence>
<feature type="compositionally biased region" description="Basic and acidic residues" evidence="2">
    <location>
        <begin position="502"/>
        <end position="542"/>
    </location>
</feature>
<gene>
    <name evidence="4" type="ORF">G3I71_16350</name>
</gene>
<feature type="region of interest" description="Disordered" evidence="2">
    <location>
        <begin position="896"/>
        <end position="939"/>
    </location>
</feature>
<feature type="compositionally biased region" description="Low complexity" evidence="2">
    <location>
        <begin position="543"/>
        <end position="557"/>
    </location>
</feature>
<organism evidence="4">
    <name type="scientific">Streptomyces sp. SID12501</name>
    <dbReference type="NCBI Taxonomy" id="2706042"/>
    <lineage>
        <taxon>Bacteria</taxon>
        <taxon>Bacillati</taxon>
        <taxon>Actinomycetota</taxon>
        <taxon>Actinomycetes</taxon>
        <taxon>Kitasatosporales</taxon>
        <taxon>Streptomycetaceae</taxon>
        <taxon>Streptomyces</taxon>
    </lineage>
</organism>
<keyword evidence="1" id="KW-0175">Coiled coil</keyword>
<sequence length="1358" mass="141118">MATAAAVLGGLVFAAPAASDEPGDNPANPYERTLRISLGEQARKDRCQAGRAVHFGGPELDSVARAKLTGTDAGLRTFVTPDALLGEWGQASIRDRNAAIADVNVFRDRQDKLNTANKPYAAENSSGGRDYWAPEFGKDIVAFTLGTQQDLYNQASENPTPRPGQAALDQAKKVLDAFDTGDDTWAAAYKDFAGTALLDTTNLSYSSANDVATFLRFGGFPTKAPEPDSLEFRTEVEALKTAWAACDSANPIDHYRMLTGPVLVAYSEWEAEYSGQAEQRKAIVTAKATAAKEVRVATDAMIEAVRQAWQADQILYWQKYWAANKGSALYPKPAAFTKATADLNAAKSKAAAQVAVADAAATRAKTAADAAGTQQTKAWTIADAARLPRGRGLFYAQQSVQVAKASASATQAAAKATLTASNAAKATVADSQTLLALAKTQTHALNTEFRKTAALEAKAQAKAAAESAAKLATEAAANAATAKTARATAEKAEQTAKTQAAEAKRQRGIAEAEKATAERERDLAASERAKAGAAEERARTEQARAGQARTAAETAGATATEKLAAAEDAEVRAFLARNKAVTAERDKNATESHAAALESAAAAAEGTSAAEETRQAATEARSAATDAAGAATRARTAANEATTAAVNARAAATRAEGAAKRSRSAADAAQSAYAKTHAAATTAHAAAAEAIDAAAAAKENAKQADVEAKKAQAAAITARKEATAAVAEAVKTAAWSAKTAGYALATAQYAQGARDAATATTKAADEAITVGSPYRETDTSAAYAVLIGQTSKTLAEQQASAAKAKSDEAKKAAAQAKALADKAAGDAKIALQAAADAADYAVQAVNSAAAANASAAAAATDAAATKKADANAQKYDAQAGTDAFYANSAASDAESAAAQADRDASEAETDAAGARSAASAAESDAAAADRAATDAESDAVKAEEAAVKAEAAAAEAKEAASNAENNGQIATGTVPEGSAELIGGIFYVVDHIEKVGEPQVLKKTESCDDWWDQLFYVGDCTMTQRISYKAVLDLYLCPTEVWNNSCFSGDPLYLGEQKTETQSTDVTHTITIAEYQQSIDPVDILFGHWIQCAQKLTSFGENGSWGGCAWAVVDVASLFATKIIRPIADAVRAMDAAVRTGIGFREAYAALRSFRLSEAVVATVTSKFMQAVYEACASTPSRASRAAGARAFAAQSSNEECVRQVLKDLVKDGDHVVLGINPGADDLAEAIGAKTFNGDRYSPVLPHVFGMGERPIWTVGVDWTVTNPNVRLTVSLDGVAGAANADEALKLLLQRGETIPAGTWDFVEIGGYGTAWEMTRLRTAVRRGERSWSSIEWRMGGKEVFPERFKLANGKPVP</sequence>
<reference evidence="4" key="1">
    <citation type="submission" date="2020-01" db="EMBL/GenBank/DDBJ databases">
        <title>Insect and environment-associated Actinomycetes.</title>
        <authorList>
            <person name="Currrie C."/>
            <person name="Chevrette M."/>
            <person name="Carlson C."/>
            <person name="Stubbendieck R."/>
            <person name="Wendt-Pienkowski E."/>
        </authorList>
    </citation>
    <scope>NUCLEOTIDE SEQUENCE</scope>
    <source>
        <strain evidence="4">SID12501</strain>
    </source>
</reference>
<dbReference type="InterPro" id="IPR029112">
    <property type="entry name" value="Ntox27"/>
</dbReference>
<feature type="compositionally biased region" description="Low complexity" evidence="2">
    <location>
        <begin position="910"/>
        <end position="930"/>
    </location>
</feature>
<name>A0A6B3BSQ9_9ACTN</name>
<evidence type="ECO:0000256" key="1">
    <source>
        <dbReference type="SAM" id="Coils"/>
    </source>
</evidence>
<feature type="coiled-coil region" evidence="1">
    <location>
        <begin position="687"/>
        <end position="714"/>
    </location>
</feature>